<dbReference type="OrthoDB" id="3365267at2759"/>
<gene>
    <name evidence="2" type="ORF">A1O1_04702</name>
</gene>
<feature type="transmembrane region" description="Helical" evidence="1">
    <location>
        <begin position="111"/>
        <end position="131"/>
    </location>
</feature>
<sequence length="184" mass="20308">MSSESLAAFRKHAGDDLGKLAEEHMKHDLRDSDRDILQRAATKASRHALIGSLAGIALGGFLAFRLRANRNAMYQALRTAEKPTHVRFADGREEAIPDITPLLKPTPLGDIMTYTFFGIGGLFLGGETGFLTGMWAAKRTVSADPEAKRRIEKAFRSFRADVMKKQIEDLEGGDSDSSKEILWT</sequence>
<evidence type="ECO:0000313" key="2">
    <source>
        <dbReference type="EMBL" id="EXJ87775.1"/>
    </source>
</evidence>
<dbReference type="STRING" id="1182541.W9YDL7"/>
<evidence type="ECO:0000256" key="1">
    <source>
        <dbReference type="SAM" id="Phobius"/>
    </source>
</evidence>
<dbReference type="EMBL" id="AMWN01000004">
    <property type="protein sequence ID" value="EXJ87775.1"/>
    <property type="molecule type" value="Genomic_DNA"/>
</dbReference>
<proteinExistence type="predicted"/>
<protein>
    <submittedName>
        <fullName evidence="2">Uncharacterized protein</fullName>
    </submittedName>
</protein>
<dbReference type="RefSeq" id="XP_007723781.1">
    <property type="nucleotide sequence ID" value="XM_007725591.1"/>
</dbReference>
<keyword evidence="3" id="KW-1185">Reference proteome</keyword>
<evidence type="ECO:0000313" key="3">
    <source>
        <dbReference type="Proteomes" id="UP000019484"/>
    </source>
</evidence>
<accession>W9YDL7</accession>
<organism evidence="2 3">
    <name type="scientific">Capronia coronata CBS 617.96</name>
    <dbReference type="NCBI Taxonomy" id="1182541"/>
    <lineage>
        <taxon>Eukaryota</taxon>
        <taxon>Fungi</taxon>
        <taxon>Dikarya</taxon>
        <taxon>Ascomycota</taxon>
        <taxon>Pezizomycotina</taxon>
        <taxon>Eurotiomycetes</taxon>
        <taxon>Chaetothyriomycetidae</taxon>
        <taxon>Chaetothyriales</taxon>
        <taxon>Herpotrichiellaceae</taxon>
        <taxon>Capronia</taxon>
    </lineage>
</organism>
<name>W9YDL7_9EURO</name>
<dbReference type="Proteomes" id="UP000019484">
    <property type="component" value="Unassembled WGS sequence"/>
</dbReference>
<dbReference type="AlphaFoldDB" id="W9YDL7"/>
<dbReference type="eggNOG" id="ENOG502SMP1">
    <property type="taxonomic scope" value="Eukaryota"/>
</dbReference>
<keyword evidence="1" id="KW-0812">Transmembrane</keyword>
<keyword evidence="1" id="KW-1133">Transmembrane helix</keyword>
<reference evidence="2 3" key="1">
    <citation type="submission" date="2013-03" db="EMBL/GenBank/DDBJ databases">
        <title>The Genome Sequence of Capronia coronata CBS 617.96.</title>
        <authorList>
            <consortium name="The Broad Institute Genomics Platform"/>
            <person name="Cuomo C."/>
            <person name="de Hoog S."/>
            <person name="Gorbushina A."/>
            <person name="Walker B."/>
            <person name="Young S.K."/>
            <person name="Zeng Q."/>
            <person name="Gargeya S."/>
            <person name="Fitzgerald M."/>
            <person name="Haas B."/>
            <person name="Abouelleil A."/>
            <person name="Allen A.W."/>
            <person name="Alvarado L."/>
            <person name="Arachchi H.M."/>
            <person name="Berlin A.M."/>
            <person name="Chapman S.B."/>
            <person name="Gainer-Dewar J."/>
            <person name="Goldberg J."/>
            <person name="Griggs A."/>
            <person name="Gujja S."/>
            <person name="Hansen M."/>
            <person name="Howarth C."/>
            <person name="Imamovic A."/>
            <person name="Ireland A."/>
            <person name="Larimer J."/>
            <person name="McCowan C."/>
            <person name="Murphy C."/>
            <person name="Pearson M."/>
            <person name="Poon T.W."/>
            <person name="Priest M."/>
            <person name="Roberts A."/>
            <person name="Saif S."/>
            <person name="Shea T."/>
            <person name="Sisk P."/>
            <person name="Sykes S."/>
            <person name="Wortman J."/>
            <person name="Nusbaum C."/>
            <person name="Birren B."/>
        </authorList>
    </citation>
    <scope>NUCLEOTIDE SEQUENCE [LARGE SCALE GENOMIC DNA]</scope>
    <source>
        <strain evidence="2 3">CBS 617.96</strain>
    </source>
</reference>
<comment type="caution">
    <text evidence="2">The sequence shown here is derived from an EMBL/GenBank/DDBJ whole genome shotgun (WGS) entry which is preliminary data.</text>
</comment>
<dbReference type="HOGENOM" id="CLU_110344_0_0_1"/>
<dbReference type="GeneID" id="19159580"/>
<keyword evidence="1" id="KW-0472">Membrane</keyword>
<feature type="transmembrane region" description="Helical" evidence="1">
    <location>
        <begin position="48"/>
        <end position="66"/>
    </location>
</feature>